<organism evidence="1 2">
    <name type="scientific">Ditylenchus dipsaci</name>
    <dbReference type="NCBI Taxonomy" id="166011"/>
    <lineage>
        <taxon>Eukaryota</taxon>
        <taxon>Metazoa</taxon>
        <taxon>Ecdysozoa</taxon>
        <taxon>Nematoda</taxon>
        <taxon>Chromadorea</taxon>
        <taxon>Rhabditida</taxon>
        <taxon>Tylenchina</taxon>
        <taxon>Tylenchomorpha</taxon>
        <taxon>Sphaerularioidea</taxon>
        <taxon>Anguinidae</taxon>
        <taxon>Anguininae</taxon>
        <taxon>Ditylenchus</taxon>
    </lineage>
</organism>
<evidence type="ECO:0000313" key="2">
    <source>
        <dbReference type="WBParaSite" id="jg476"/>
    </source>
</evidence>
<reference evidence="2" key="1">
    <citation type="submission" date="2022-11" db="UniProtKB">
        <authorList>
            <consortium name="WormBaseParasite"/>
        </authorList>
    </citation>
    <scope>IDENTIFICATION</scope>
</reference>
<keyword evidence="1" id="KW-1185">Reference proteome</keyword>
<dbReference type="AlphaFoldDB" id="A0A915EB20"/>
<sequence length="73" mass="8869">MAKVIRRQWVYRKNNRVWRTLPRRHDGRMTFDYEAPENALVNFENPMPGDPPKLWVAWVHRDVSKMSQKFVTN</sequence>
<protein>
    <submittedName>
        <fullName evidence="2">Uncharacterized protein</fullName>
    </submittedName>
</protein>
<proteinExistence type="predicted"/>
<accession>A0A915EB20</accession>
<name>A0A915EB20_9BILA</name>
<dbReference type="Proteomes" id="UP000887574">
    <property type="component" value="Unplaced"/>
</dbReference>
<dbReference type="WBParaSite" id="jg476">
    <property type="protein sequence ID" value="jg476"/>
    <property type="gene ID" value="jg476"/>
</dbReference>
<evidence type="ECO:0000313" key="1">
    <source>
        <dbReference type="Proteomes" id="UP000887574"/>
    </source>
</evidence>